<sequence length="89" mass="9966">MTVKLIAHALIKNNGKYLVIQRTDIKRGKGNVYPSYWDIPGGSVEEDETPRKGALRETLEEVNLEVNIEKIIHECQGPSKNVGFGSLKM</sequence>
<evidence type="ECO:0000313" key="5">
    <source>
        <dbReference type="EMBL" id="QSD62290.1"/>
    </source>
</evidence>
<dbReference type="GO" id="GO:0016787">
    <property type="term" value="F:hydrolase activity"/>
    <property type="evidence" value="ECO:0007669"/>
    <property type="project" value="UniProtKB-KW"/>
</dbReference>
<evidence type="ECO:0000256" key="1">
    <source>
        <dbReference type="ARBA" id="ARBA00001946"/>
    </source>
</evidence>
<proteinExistence type="inferred from homology"/>
<accession>A0A896T801</accession>
<feature type="domain" description="Nudix hydrolase" evidence="4">
    <location>
        <begin position="2"/>
        <end position="89"/>
    </location>
</feature>
<dbReference type="PROSITE" id="PS51462">
    <property type="entry name" value="NUDIX"/>
    <property type="match status" value="1"/>
</dbReference>
<organism evidence="5 6">
    <name type="scientific">Lactococcus lactis subsp. cremoris</name>
    <name type="common">Streptococcus cremoris</name>
    <dbReference type="NCBI Taxonomy" id="1359"/>
    <lineage>
        <taxon>Bacteria</taxon>
        <taxon>Bacillati</taxon>
        <taxon>Bacillota</taxon>
        <taxon>Bacilli</taxon>
        <taxon>Lactobacillales</taxon>
        <taxon>Streptococcaceae</taxon>
        <taxon>Lactococcus</taxon>
    </lineage>
</organism>
<dbReference type="Proteomes" id="UP000663552">
    <property type="component" value="Chromosome"/>
</dbReference>
<dbReference type="PRINTS" id="PR00502">
    <property type="entry name" value="NUDIXFAMILY"/>
</dbReference>
<dbReference type="EMBL" id="CP032148">
    <property type="protein sequence ID" value="QSD62290.1"/>
    <property type="molecule type" value="Genomic_DNA"/>
</dbReference>
<evidence type="ECO:0000256" key="2">
    <source>
        <dbReference type="ARBA" id="ARBA00022801"/>
    </source>
</evidence>
<dbReference type="Pfam" id="PF00293">
    <property type="entry name" value="NUDIX"/>
    <property type="match status" value="1"/>
</dbReference>
<evidence type="ECO:0000256" key="3">
    <source>
        <dbReference type="RuleBase" id="RU003476"/>
    </source>
</evidence>
<dbReference type="Gene3D" id="3.90.79.10">
    <property type="entry name" value="Nucleoside Triphosphate Pyrophosphohydrolase"/>
    <property type="match status" value="1"/>
</dbReference>
<comment type="similarity">
    <text evidence="3">Belongs to the Nudix hydrolase family.</text>
</comment>
<dbReference type="PANTHER" id="PTHR43046:SF14">
    <property type="entry name" value="MUTT_NUDIX FAMILY PROTEIN"/>
    <property type="match status" value="1"/>
</dbReference>
<dbReference type="InterPro" id="IPR020084">
    <property type="entry name" value="NUDIX_hydrolase_CS"/>
</dbReference>
<comment type="cofactor">
    <cofactor evidence="1">
        <name>Mg(2+)</name>
        <dbReference type="ChEBI" id="CHEBI:18420"/>
    </cofactor>
</comment>
<dbReference type="SUPFAM" id="SSF55811">
    <property type="entry name" value="Nudix"/>
    <property type="match status" value="1"/>
</dbReference>
<dbReference type="PANTHER" id="PTHR43046">
    <property type="entry name" value="GDP-MANNOSE MANNOSYL HYDROLASE"/>
    <property type="match status" value="1"/>
</dbReference>
<evidence type="ECO:0000259" key="4">
    <source>
        <dbReference type="PROSITE" id="PS51462"/>
    </source>
</evidence>
<dbReference type="InterPro" id="IPR020476">
    <property type="entry name" value="Nudix_hydrolase"/>
</dbReference>
<name>A0A896T801_LACLC</name>
<reference evidence="5" key="1">
    <citation type="journal article" date="2020" name="Mol. Microbiol.">
        <title>The CWPS Rubik's cube: Linking diversity of cell wall polysaccharide structures with the encoded biosynthetic machinery of selected Lactococcus lactis strains.</title>
        <authorList>
            <person name="Mahony J."/>
            <person name="Frantzen C."/>
            <person name="Vinogradov E."/>
            <person name="Sadovskaya I."/>
            <person name="Theodorou I."/>
            <person name="Kelleher P."/>
            <person name="Chapot-Chartier M.P."/>
            <person name="Cambillau C."/>
            <person name="Holo H."/>
            <person name="van Sinderen D."/>
        </authorList>
    </citation>
    <scope>NUCLEOTIDE SEQUENCE</scope>
    <source>
        <strain evidence="5">1196</strain>
    </source>
</reference>
<dbReference type="InterPro" id="IPR000086">
    <property type="entry name" value="NUDIX_hydrolase_dom"/>
</dbReference>
<evidence type="ECO:0000313" key="6">
    <source>
        <dbReference type="Proteomes" id="UP000663552"/>
    </source>
</evidence>
<protein>
    <submittedName>
        <fullName evidence="5">MutT/NudX family protein</fullName>
    </submittedName>
</protein>
<dbReference type="PROSITE" id="PS00893">
    <property type="entry name" value="NUDIX_BOX"/>
    <property type="match status" value="1"/>
</dbReference>
<gene>
    <name evidence="5" type="ORF">LL1196_0639</name>
</gene>
<keyword evidence="2 3" id="KW-0378">Hydrolase</keyword>
<dbReference type="AlphaFoldDB" id="A0A896T801"/>
<dbReference type="InterPro" id="IPR015797">
    <property type="entry name" value="NUDIX_hydrolase-like_dom_sf"/>
</dbReference>
<dbReference type="CDD" id="cd02883">
    <property type="entry name" value="NUDIX_Hydrolase"/>
    <property type="match status" value="1"/>
</dbReference>